<accession>A0A1A8XHT2</accession>
<dbReference type="EMBL" id="FLQX01000008">
    <property type="protein sequence ID" value="SBT03498.1"/>
    <property type="molecule type" value="Genomic_DNA"/>
</dbReference>
<evidence type="ECO:0000256" key="6">
    <source>
        <dbReference type="ARBA" id="ARBA00022737"/>
    </source>
</evidence>
<keyword evidence="16" id="KW-1185">Reference proteome</keyword>
<evidence type="ECO:0000256" key="1">
    <source>
        <dbReference type="ARBA" id="ARBA00004651"/>
    </source>
</evidence>
<evidence type="ECO:0000256" key="5">
    <source>
        <dbReference type="ARBA" id="ARBA00022692"/>
    </source>
</evidence>
<dbReference type="SUPFAM" id="SSF56024">
    <property type="entry name" value="Phospholipase D/nuclease"/>
    <property type="match status" value="2"/>
</dbReference>
<name>A0A1A8XHT2_9PROT</name>
<dbReference type="InterPro" id="IPR025202">
    <property type="entry name" value="PLD-like_dom"/>
</dbReference>
<feature type="domain" description="PLD phosphodiesterase" evidence="14">
    <location>
        <begin position="213"/>
        <end position="240"/>
    </location>
</feature>
<keyword evidence="10" id="KW-0594">Phospholipid biosynthesis</keyword>
<dbReference type="PROSITE" id="PS50035">
    <property type="entry name" value="PLD"/>
    <property type="match status" value="2"/>
</dbReference>
<evidence type="ECO:0000256" key="8">
    <source>
        <dbReference type="ARBA" id="ARBA00023098"/>
    </source>
</evidence>
<keyword evidence="4 15" id="KW-0808">Transferase</keyword>
<evidence type="ECO:0000256" key="3">
    <source>
        <dbReference type="ARBA" id="ARBA00022516"/>
    </source>
</evidence>
<evidence type="ECO:0000256" key="4">
    <source>
        <dbReference type="ARBA" id="ARBA00022679"/>
    </source>
</evidence>
<dbReference type="PANTHER" id="PTHR21248:SF22">
    <property type="entry name" value="PHOSPHOLIPASE D"/>
    <property type="match status" value="1"/>
</dbReference>
<protein>
    <recommendedName>
        <fullName evidence="12">Cardiolipin synthase</fullName>
        <ecNumber evidence="12">2.7.8.-</ecNumber>
    </recommendedName>
</protein>
<dbReference type="Gene3D" id="3.30.870.10">
    <property type="entry name" value="Endonuclease Chain A"/>
    <property type="match status" value="2"/>
</dbReference>
<feature type="domain" description="PLD phosphodiesterase" evidence="14">
    <location>
        <begin position="389"/>
        <end position="416"/>
    </location>
</feature>
<dbReference type="RefSeq" id="WP_186405479.1">
    <property type="nucleotide sequence ID" value="NZ_FLQX01000008.1"/>
</dbReference>
<dbReference type="NCBIfam" id="TIGR04265">
    <property type="entry name" value="bac_cardiolipin"/>
    <property type="match status" value="1"/>
</dbReference>
<sequence length="476" mass="52698">MDFSLLSLMHVIVLLAVSIRIFSRRSSHGTALAWLLLIVLIPAVGVLMYLLIGERRLGRLWMRRAIDLQPQILNWARRIPAANVVGPGRLTTGAESVSRLAMGSVGLPPMGGHRLQLMADSESSMRALIADIDAARVSVHLEFYIWRTGGFVDDLVAALVSAAQRGVTCCALMDSLGSRPFFRSQAFEGLRHAGVKVIEVLPVNPLRALFIRFDLRDHRKIAVIDRRIAYTGSMNIADPRFFKQDAGVGEWVDAMVRIEGPAAWVLEAVSLSLTALQTGANFAPPPPPEMPAAGDSDVQIFPSGPQASTRHIEQLLLAAIYAARREIVLTTPYFVPGETLLTALRSAALRGVHVILIVPEKVDSLLVRYASNAYNDDLLAVGITILHFQGGLLHTKSMVVDDEMTIFGTVNLDLRSFELNFEVSLIAYDRTFSAETRNLQRQYESRSRPVQLAQWRARPKWRRLLENAVQVMSPLL</sequence>
<dbReference type="SMART" id="SM00155">
    <property type="entry name" value="PLDc"/>
    <property type="match status" value="2"/>
</dbReference>
<dbReference type="AlphaFoldDB" id="A0A1A8XHT2"/>
<keyword evidence="8" id="KW-0443">Lipid metabolism</keyword>
<dbReference type="Pfam" id="PF13396">
    <property type="entry name" value="PLDc_N"/>
    <property type="match status" value="1"/>
</dbReference>
<keyword evidence="9 13" id="KW-0472">Membrane</keyword>
<keyword evidence="3" id="KW-0444">Lipid biosynthesis</keyword>
<proteinExistence type="predicted"/>
<dbReference type="Proteomes" id="UP000199169">
    <property type="component" value="Unassembled WGS sequence"/>
</dbReference>
<gene>
    <name evidence="15" type="primary">cls</name>
    <name evidence="15" type="ORF">ACCAA_1050009</name>
</gene>
<keyword evidence="5 13" id="KW-0812">Transmembrane</keyword>
<dbReference type="InterPro" id="IPR022924">
    <property type="entry name" value="Cardiolipin_synthase"/>
</dbReference>
<dbReference type="STRING" id="1860102.ACCAA_1050009"/>
<evidence type="ECO:0000256" key="13">
    <source>
        <dbReference type="SAM" id="Phobius"/>
    </source>
</evidence>
<evidence type="ECO:0000256" key="9">
    <source>
        <dbReference type="ARBA" id="ARBA00023136"/>
    </source>
</evidence>
<dbReference type="PANTHER" id="PTHR21248">
    <property type="entry name" value="CARDIOLIPIN SYNTHASE"/>
    <property type="match status" value="1"/>
</dbReference>
<dbReference type="GO" id="GO:0032049">
    <property type="term" value="P:cardiolipin biosynthetic process"/>
    <property type="evidence" value="ECO:0007669"/>
    <property type="project" value="UniProtKB-UniRule"/>
</dbReference>
<dbReference type="CDD" id="cd09158">
    <property type="entry name" value="PLDc_EcCLS_like_2"/>
    <property type="match status" value="1"/>
</dbReference>
<evidence type="ECO:0000313" key="16">
    <source>
        <dbReference type="Proteomes" id="UP000199169"/>
    </source>
</evidence>
<dbReference type="GO" id="GO:0008808">
    <property type="term" value="F:cardiolipin synthase activity"/>
    <property type="evidence" value="ECO:0007669"/>
    <property type="project" value="UniProtKB-UniRule"/>
</dbReference>
<evidence type="ECO:0000256" key="11">
    <source>
        <dbReference type="ARBA" id="ARBA00023264"/>
    </source>
</evidence>
<keyword evidence="2" id="KW-1003">Cell membrane</keyword>
<dbReference type="InterPro" id="IPR027379">
    <property type="entry name" value="CLS_N"/>
</dbReference>
<dbReference type="GO" id="GO:0005886">
    <property type="term" value="C:plasma membrane"/>
    <property type="evidence" value="ECO:0007669"/>
    <property type="project" value="UniProtKB-SubCell"/>
</dbReference>
<reference evidence="15 16" key="1">
    <citation type="submission" date="2016-06" db="EMBL/GenBank/DDBJ databases">
        <authorList>
            <person name="Kjaerup R.B."/>
            <person name="Dalgaard T.S."/>
            <person name="Juul-Madsen H.R."/>
        </authorList>
    </citation>
    <scope>NUCLEOTIDE SEQUENCE [LARGE SCALE GENOMIC DNA]</scope>
    <source>
        <strain evidence="15">3</strain>
    </source>
</reference>
<dbReference type="InterPro" id="IPR001736">
    <property type="entry name" value="PLipase_D/transphosphatidylase"/>
</dbReference>
<evidence type="ECO:0000256" key="12">
    <source>
        <dbReference type="NCBIfam" id="TIGR04265"/>
    </source>
</evidence>
<dbReference type="Pfam" id="PF13091">
    <property type="entry name" value="PLDc_2"/>
    <property type="match status" value="2"/>
</dbReference>
<keyword evidence="6" id="KW-0677">Repeat</keyword>
<organism evidence="15 16">
    <name type="scientific">Candidatus Accumulibacter aalborgensis</name>
    <dbReference type="NCBI Taxonomy" id="1860102"/>
    <lineage>
        <taxon>Bacteria</taxon>
        <taxon>Pseudomonadati</taxon>
        <taxon>Pseudomonadota</taxon>
        <taxon>Betaproteobacteria</taxon>
        <taxon>Candidatus Accumulibacter</taxon>
    </lineage>
</organism>
<evidence type="ECO:0000259" key="14">
    <source>
        <dbReference type="PROSITE" id="PS50035"/>
    </source>
</evidence>
<evidence type="ECO:0000256" key="10">
    <source>
        <dbReference type="ARBA" id="ARBA00023209"/>
    </source>
</evidence>
<feature type="transmembrane region" description="Helical" evidence="13">
    <location>
        <begin position="34"/>
        <end position="52"/>
    </location>
</feature>
<keyword evidence="11" id="KW-1208">Phospholipid metabolism</keyword>
<dbReference type="EC" id="2.7.8.-" evidence="12"/>
<comment type="subcellular location">
    <subcellularLocation>
        <location evidence="1">Cell membrane</location>
        <topology evidence="1">Multi-pass membrane protein</topology>
    </subcellularLocation>
</comment>
<evidence type="ECO:0000256" key="2">
    <source>
        <dbReference type="ARBA" id="ARBA00022475"/>
    </source>
</evidence>
<keyword evidence="7 13" id="KW-1133">Transmembrane helix</keyword>
<evidence type="ECO:0000313" key="15">
    <source>
        <dbReference type="EMBL" id="SBT03498.1"/>
    </source>
</evidence>
<evidence type="ECO:0000256" key="7">
    <source>
        <dbReference type="ARBA" id="ARBA00022989"/>
    </source>
</evidence>